<evidence type="ECO:0000313" key="10">
    <source>
        <dbReference type="EMBL" id="TSZ68980.1"/>
    </source>
</evidence>
<evidence type="ECO:0000256" key="2">
    <source>
        <dbReference type="ARBA" id="ARBA00022692"/>
    </source>
</evidence>
<dbReference type="PANTHER" id="PTHR23037">
    <property type="entry name" value="CYTOKINE RECEPTOR"/>
    <property type="match status" value="1"/>
</dbReference>
<organism evidence="10 11">
    <name type="scientific">Bagarius yarrelli</name>
    <name type="common">Goonch</name>
    <name type="synonym">Bagrus yarrelli</name>
    <dbReference type="NCBI Taxonomy" id="175774"/>
    <lineage>
        <taxon>Eukaryota</taxon>
        <taxon>Metazoa</taxon>
        <taxon>Chordata</taxon>
        <taxon>Craniata</taxon>
        <taxon>Vertebrata</taxon>
        <taxon>Euteleostomi</taxon>
        <taxon>Actinopterygii</taxon>
        <taxon>Neopterygii</taxon>
        <taxon>Teleostei</taxon>
        <taxon>Ostariophysi</taxon>
        <taxon>Siluriformes</taxon>
        <taxon>Sisoridae</taxon>
        <taxon>Sisorinae</taxon>
        <taxon>Bagarius</taxon>
    </lineage>
</organism>
<keyword evidence="6 10" id="KW-0675">Receptor</keyword>
<dbReference type="PROSITE" id="PS50853">
    <property type="entry name" value="FN3"/>
    <property type="match status" value="1"/>
</dbReference>
<evidence type="ECO:0000256" key="4">
    <source>
        <dbReference type="ARBA" id="ARBA00022989"/>
    </source>
</evidence>
<evidence type="ECO:0000256" key="5">
    <source>
        <dbReference type="ARBA" id="ARBA00023136"/>
    </source>
</evidence>
<protein>
    <submittedName>
        <fullName evidence="10">Interleukin-21 receptor</fullName>
    </submittedName>
</protein>
<dbReference type="Proteomes" id="UP000319801">
    <property type="component" value="Unassembled WGS sequence"/>
</dbReference>
<feature type="domain" description="Fibronectin type-III" evidence="9">
    <location>
        <begin position="91"/>
        <end position="204"/>
    </location>
</feature>
<dbReference type="AlphaFoldDB" id="A0A556V8P0"/>
<dbReference type="EMBL" id="VCAZ01000156">
    <property type="protein sequence ID" value="TSZ68980.1"/>
    <property type="molecule type" value="Genomic_DNA"/>
</dbReference>
<dbReference type="InterPro" id="IPR013783">
    <property type="entry name" value="Ig-like_fold"/>
</dbReference>
<proteinExistence type="predicted"/>
<comment type="subcellular location">
    <subcellularLocation>
        <location evidence="1">Membrane</location>
        <topology evidence="1">Single-pass type I membrane protein</topology>
    </subcellularLocation>
</comment>
<dbReference type="SUPFAM" id="SSF49265">
    <property type="entry name" value="Fibronectin type III"/>
    <property type="match status" value="1"/>
</dbReference>
<keyword evidence="3" id="KW-0732">Signal</keyword>
<evidence type="ECO:0000259" key="9">
    <source>
        <dbReference type="PROSITE" id="PS50853"/>
    </source>
</evidence>
<dbReference type="CDD" id="cd00063">
    <property type="entry name" value="FN3"/>
    <property type="match status" value="1"/>
</dbReference>
<name>A0A556V8P0_BAGYA</name>
<accession>A0A556V8P0</accession>
<dbReference type="InterPro" id="IPR003961">
    <property type="entry name" value="FN3_dom"/>
</dbReference>
<comment type="caution">
    <text evidence="10">The sequence shown here is derived from an EMBL/GenBank/DDBJ whole genome shotgun (WGS) entry which is preliminary data.</text>
</comment>
<dbReference type="GO" id="GO:0004896">
    <property type="term" value="F:cytokine receptor activity"/>
    <property type="evidence" value="ECO:0007669"/>
    <property type="project" value="TreeGrafter"/>
</dbReference>
<dbReference type="Gene3D" id="2.60.40.10">
    <property type="entry name" value="Immunoglobulins"/>
    <property type="match status" value="1"/>
</dbReference>
<reference evidence="10 11" key="1">
    <citation type="journal article" date="2019" name="Genome Biol. Evol.">
        <title>Whole-Genome Sequencing of the Giant Devil Catfish, Bagarius yarrelli.</title>
        <authorList>
            <person name="Jiang W."/>
            <person name="Lv Y."/>
            <person name="Cheng L."/>
            <person name="Yang K."/>
            <person name="Chao B."/>
            <person name="Wang X."/>
            <person name="Li Y."/>
            <person name="Pan X."/>
            <person name="You X."/>
            <person name="Zhang Y."/>
            <person name="Yang J."/>
            <person name="Li J."/>
            <person name="Zhang X."/>
            <person name="Liu S."/>
            <person name="Sun C."/>
            <person name="Yang J."/>
            <person name="Shi Q."/>
        </authorList>
    </citation>
    <scope>NUCLEOTIDE SEQUENCE [LARGE SCALE GENOMIC DNA]</scope>
    <source>
        <strain evidence="10">JWS20170419001</strain>
        <tissue evidence="10">Muscle</tissue>
    </source>
</reference>
<keyword evidence="11" id="KW-1185">Reference proteome</keyword>
<gene>
    <name evidence="10" type="ORF">Baya_14249</name>
</gene>
<evidence type="ECO:0000256" key="7">
    <source>
        <dbReference type="ARBA" id="ARBA00023180"/>
    </source>
</evidence>
<evidence type="ECO:0000256" key="8">
    <source>
        <dbReference type="SAM" id="MobiDB-lite"/>
    </source>
</evidence>
<sequence length="472" mass="52933">MGRIVERYHPAMSLIQRREQGSGQPRVRGESGIASDGRSLRRDARPSYPLAAKPSSCRLGGREGVQSSEDESRKSLACVHEHKSAGFFHFKPQQPVNLTLTGHHKEFNLSWDMEYKEYQNVDLFNYLMYRVRVRPKDVMEEKDWKVYNVQEDRRYQELQCTQLSPGRVYLVDVQASVNPLLKKLEGETLWSEWSESTVCTCPPPDFHNGPYTKKCWYSGLHEKSCLFQYIPDPNNFFKPLYHTYQGDFKKWVGPVFTFSSFDVLEKSAPLQVLSEKQPTAAPLQKPLLHDQGGGGSSLGDWSLLRWINPDLSKRNFLGSSSLGLVHSGGHISMDTVTVSGQESVMSEKTAGNSVQISEAEDLELGRSSGSEEQGFNDWQLPANDAENIEELSLDSFSSDEHSDYGYPQISLDLDTIDSGFIESDCLSPVSTECEGRDGLDDALLDGTVGTHSNYVKQWVAFTPASGENSNSL</sequence>
<evidence type="ECO:0000313" key="11">
    <source>
        <dbReference type="Proteomes" id="UP000319801"/>
    </source>
</evidence>
<dbReference type="OrthoDB" id="8939865at2759"/>
<keyword evidence="5" id="KW-0472">Membrane</keyword>
<keyword evidence="7" id="KW-0325">Glycoprotein</keyword>
<evidence type="ECO:0000256" key="6">
    <source>
        <dbReference type="ARBA" id="ARBA00023170"/>
    </source>
</evidence>
<evidence type="ECO:0000256" key="1">
    <source>
        <dbReference type="ARBA" id="ARBA00004479"/>
    </source>
</evidence>
<evidence type="ECO:0000256" key="3">
    <source>
        <dbReference type="ARBA" id="ARBA00022729"/>
    </source>
</evidence>
<dbReference type="GO" id="GO:0009897">
    <property type="term" value="C:external side of plasma membrane"/>
    <property type="evidence" value="ECO:0007669"/>
    <property type="project" value="TreeGrafter"/>
</dbReference>
<keyword evidence="2" id="KW-0812">Transmembrane</keyword>
<dbReference type="PANTHER" id="PTHR23037:SF36">
    <property type="entry name" value="INTERLEUKIN 21 RECEPTOR, TANDEM DUPLICATE 1"/>
    <property type="match status" value="1"/>
</dbReference>
<dbReference type="InterPro" id="IPR036116">
    <property type="entry name" value="FN3_sf"/>
</dbReference>
<feature type="region of interest" description="Disordered" evidence="8">
    <location>
        <begin position="16"/>
        <end position="69"/>
    </location>
</feature>
<keyword evidence="4" id="KW-1133">Transmembrane helix</keyword>